<evidence type="ECO:0000313" key="1">
    <source>
        <dbReference type="EMBL" id="SUO96416.1"/>
    </source>
</evidence>
<dbReference type="Proteomes" id="UP000254575">
    <property type="component" value="Unassembled WGS sequence"/>
</dbReference>
<dbReference type="EMBL" id="UHIA01000004">
    <property type="protein sequence ID" value="SUO96416.1"/>
    <property type="molecule type" value="Genomic_DNA"/>
</dbReference>
<protein>
    <submittedName>
        <fullName evidence="1">Uncharacterized protein</fullName>
    </submittedName>
</protein>
<dbReference type="RefSeq" id="WP_115218259.1">
    <property type="nucleotide sequence ID" value="NZ_UHIA01000004.1"/>
</dbReference>
<proteinExistence type="predicted"/>
<organism evidence="1 2">
    <name type="scientific">Suttonella indologenes</name>
    <dbReference type="NCBI Taxonomy" id="13276"/>
    <lineage>
        <taxon>Bacteria</taxon>
        <taxon>Pseudomonadati</taxon>
        <taxon>Pseudomonadota</taxon>
        <taxon>Gammaproteobacteria</taxon>
        <taxon>Cardiobacteriales</taxon>
        <taxon>Cardiobacteriaceae</taxon>
        <taxon>Suttonella</taxon>
    </lineage>
</organism>
<accession>A0A380MWJ1</accession>
<keyword evidence="2" id="KW-1185">Reference proteome</keyword>
<dbReference type="OrthoDB" id="1818930at2"/>
<dbReference type="AlphaFoldDB" id="A0A380MWJ1"/>
<gene>
    <name evidence="1" type="ORF">NCTC10717_00993</name>
</gene>
<reference evidence="1 2" key="1">
    <citation type="submission" date="2018-06" db="EMBL/GenBank/DDBJ databases">
        <authorList>
            <consortium name="Pathogen Informatics"/>
            <person name="Doyle S."/>
        </authorList>
    </citation>
    <scope>NUCLEOTIDE SEQUENCE [LARGE SCALE GENOMIC DNA]</scope>
    <source>
        <strain evidence="1 2">NCTC10717</strain>
    </source>
</reference>
<name>A0A380MWJ1_9GAMM</name>
<sequence>MSDTALIALQNKIKEKQDQDPYIAAKIASPAILSKVQSYLADDKEVNVETVFATLGSLAGYACQQSALLNLKNNDEVAQDSIMSVNDRNGNTYLYGRAINRPLIENSFSIWSLVGGAVQSYNENLPDIDEMVTHTTESIGTLEFGKPRLPRGLLVPYLPKELLKFWLPIKLEILDVLPVPTNDWGVAFGLAIQSFIDQSKSVLAPSIAAKVVMECAIPMSKITMKIS</sequence>
<evidence type="ECO:0000313" key="2">
    <source>
        <dbReference type="Proteomes" id="UP000254575"/>
    </source>
</evidence>